<dbReference type="PROSITE" id="PS51186">
    <property type="entry name" value="GNAT"/>
    <property type="match status" value="1"/>
</dbReference>
<name>A0A5Q4VBM8_9BACT</name>
<sequence>MHRRREMASLVMVKNQDGKWLPSGGCDDLAEDFDFWRIYHNAFPPEEKEPDGIIMKTAKDPLGLVLVFRIPSEEENGLRTAALCTLQFLPRISAAFLIYLAVNPDIRGQGLGSGVLAAAMAQETFAAAGMPMPEHRILEVEDPDRAENDRDRTVRERRLGFFAKAGLFPVYDGYIQPALQQETHVLPMLLLAQSGGLLDMEEAVAAVYMEKYARVNGVEAEVLNSLYRKSFGKNMP</sequence>
<comment type="caution">
    <text evidence="2">The sequence shown here is derived from an EMBL/GenBank/DDBJ whole genome shotgun (WGS) entry which is preliminary data.</text>
</comment>
<dbReference type="AlphaFoldDB" id="A0A5Q4VBM8"/>
<protein>
    <recommendedName>
        <fullName evidence="1">N-acetyltransferase domain-containing protein</fullName>
    </recommendedName>
</protein>
<keyword evidence="3" id="KW-1185">Reference proteome</keyword>
<dbReference type="SUPFAM" id="SSF55729">
    <property type="entry name" value="Acyl-CoA N-acyltransferases (Nat)"/>
    <property type="match status" value="1"/>
</dbReference>
<proteinExistence type="predicted"/>
<dbReference type="Proteomes" id="UP000321899">
    <property type="component" value="Unassembled WGS sequence"/>
</dbReference>
<dbReference type="EMBL" id="VDMB01000006">
    <property type="protein sequence ID" value="TYT75099.1"/>
    <property type="molecule type" value="Genomic_DNA"/>
</dbReference>
<dbReference type="GO" id="GO:0016747">
    <property type="term" value="F:acyltransferase activity, transferring groups other than amino-acyl groups"/>
    <property type="evidence" value="ECO:0007669"/>
    <property type="project" value="InterPro"/>
</dbReference>
<dbReference type="InterPro" id="IPR000182">
    <property type="entry name" value="GNAT_dom"/>
</dbReference>
<evidence type="ECO:0000259" key="1">
    <source>
        <dbReference type="PROSITE" id="PS51186"/>
    </source>
</evidence>
<reference evidence="2 3" key="1">
    <citation type="submission" date="2019-06" db="EMBL/GenBank/DDBJ databases">
        <title>Desulfobotulus mexicanus sp. nov., a novel sulfate-reducing bacterium isolated from the sediment of an alkaline crater lake in Mexico.</title>
        <authorList>
            <person name="Hirschler-Rea A."/>
        </authorList>
    </citation>
    <scope>NUCLEOTIDE SEQUENCE [LARGE SCALE GENOMIC DNA]</scope>
    <source>
        <strain evidence="2 3">PAR22N</strain>
    </source>
</reference>
<dbReference type="Gene3D" id="3.40.630.30">
    <property type="match status" value="1"/>
</dbReference>
<feature type="domain" description="N-acetyltransferase" evidence="1">
    <location>
        <begin position="1"/>
        <end position="193"/>
    </location>
</feature>
<accession>A0A5Q4VBM8</accession>
<organism evidence="2 3">
    <name type="scientific">Desulfobotulus mexicanus</name>
    <dbReference type="NCBI Taxonomy" id="2586642"/>
    <lineage>
        <taxon>Bacteria</taxon>
        <taxon>Pseudomonadati</taxon>
        <taxon>Thermodesulfobacteriota</taxon>
        <taxon>Desulfobacteria</taxon>
        <taxon>Desulfobacterales</taxon>
        <taxon>Desulfobacteraceae</taxon>
        <taxon>Desulfobotulus</taxon>
    </lineage>
</organism>
<dbReference type="OrthoDB" id="3778501at2"/>
<evidence type="ECO:0000313" key="2">
    <source>
        <dbReference type="EMBL" id="TYT75099.1"/>
    </source>
</evidence>
<evidence type="ECO:0000313" key="3">
    <source>
        <dbReference type="Proteomes" id="UP000321899"/>
    </source>
</evidence>
<gene>
    <name evidence="2" type="ORF">FIM25_06825</name>
</gene>
<dbReference type="InterPro" id="IPR016181">
    <property type="entry name" value="Acyl_CoA_acyltransferase"/>
</dbReference>